<dbReference type="InterPro" id="IPR014197">
    <property type="entry name" value="Sporulation_prot_YunB"/>
</dbReference>
<proteinExistence type="predicted"/>
<keyword evidence="2" id="KW-1133">Transmembrane helix</keyword>
<dbReference type="Proteomes" id="UP000198897">
    <property type="component" value="Unassembled WGS sequence"/>
</dbReference>
<feature type="transmembrane region" description="Helical" evidence="2">
    <location>
        <begin position="12"/>
        <end position="34"/>
    </location>
</feature>
<dbReference type="AlphaFoldDB" id="A0A1I2ML23"/>
<dbReference type="RefSeq" id="WP_089751749.1">
    <property type="nucleotide sequence ID" value="NZ_FOOG01000013.1"/>
</dbReference>
<evidence type="ECO:0000313" key="4">
    <source>
        <dbReference type="Proteomes" id="UP000198897"/>
    </source>
</evidence>
<name>A0A1I2ML23_9BACI</name>
<evidence type="ECO:0000256" key="1">
    <source>
        <dbReference type="SAM" id="MobiDB-lite"/>
    </source>
</evidence>
<dbReference type="EMBL" id="FOOG01000013">
    <property type="protein sequence ID" value="SFF90227.1"/>
    <property type="molecule type" value="Genomic_DNA"/>
</dbReference>
<dbReference type="PIRSF" id="PIRSF021383">
    <property type="entry name" value="YunB"/>
    <property type="match status" value="1"/>
</dbReference>
<evidence type="ECO:0000256" key="2">
    <source>
        <dbReference type="SAM" id="Phobius"/>
    </source>
</evidence>
<keyword evidence="4" id="KW-1185">Reference proteome</keyword>
<evidence type="ECO:0000313" key="3">
    <source>
        <dbReference type="EMBL" id="SFF90227.1"/>
    </source>
</evidence>
<reference evidence="4" key="1">
    <citation type="submission" date="2016-10" db="EMBL/GenBank/DDBJ databases">
        <authorList>
            <person name="Varghese N."/>
            <person name="Submissions S."/>
        </authorList>
    </citation>
    <scope>NUCLEOTIDE SEQUENCE [LARGE SCALE GENOMIC DNA]</scope>
    <source>
        <strain evidence="4">FP5</strain>
    </source>
</reference>
<gene>
    <name evidence="3" type="ORF">SAMN05216353_11312</name>
</gene>
<sequence>MGKNKVTNGPSIGKRIVLTFLFFLLFTALSLWLINRGITPALIGIAETKTQQLARDAINEAVNKQIAEDLQFNDLVKMEKDDNGNIVYMGWNSVVVNRVLRNTTYRVQNFLKRMELNELPMEDTTLEPDIDPNMTQEELGEQPATLIEIPVGQATNNSLLANLGPKVPVQLRVIGDVQSNFQSEITEYGINAALFQLSIHIEVNVRIVIPFSTETTTVATDIPIDTATILGEVPDFYGGEGEAPDKSPSFSFPMDALQ</sequence>
<protein>
    <submittedName>
        <fullName evidence="3">Sporulation protein YunB</fullName>
    </submittedName>
</protein>
<organism evidence="3 4">
    <name type="scientific">Halobacillus alkaliphilus</name>
    <dbReference type="NCBI Taxonomy" id="396056"/>
    <lineage>
        <taxon>Bacteria</taxon>
        <taxon>Bacillati</taxon>
        <taxon>Bacillota</taxon>
        <taxon>Bacilli</taxon>
        <taxon>Bacillales</taxon>
        <taxon>Bacillaceae</taxon>
        <taxon>Halobacillus</taxon>
    </lineage>
</organism>
<accession>A0A1I2ML23</accession>
<dbReference type="Pfam" id="PF09560">
    <property type="entry name" value="Spore_YunB"/>
    <property type="match status" value="1"/>
</dbReference>
<keyword evidence="2" id="KW-0472">Membrane</keyword>
<keyword evidence="2" id="KW-0812">Transmembrane</keyword>
<feature type="region of interest" description="Disordered" evidence="1">
    <location>
        <begin position="238"/>
        <end position="258"/>
    </location>
</feature>
<dbReference type="NCBIfam" id="TIGR02832">
    <property type="entry name" value="spo_yunB"/>
    <property type="match status" value="1"/>
</dbReference>
<dbReference type="OrthoDB" id="1649278at2"/>